<evidence type="ECO:0000256" key="1">
    <source>
        <dbReference type="SAM" id="SignalP"/>
    </source>
</evidence>
<accession>A0A2M4DJW1</accession>
<sequence>MAAILTLLLLFFQMAVTVEQDWPPSSHDDENIAICLVVPKHFFFVCKEPIYRTFEGGDAKLRRVLLWPVRNDSKLP</sequence>
<name>A0A2M4DJW1_ANODA</name>
<protein>
    <submittedName>
        <fullName evidence="2">Putative secreted protein</fullName>
    </submittedName>
</protein>
<feature type="chain" id="PRO_5014889028" evidence="1">
    <location>
        <begin position="18"/>
        <end position="76"/>
    </location>
</feature>
<evidence type="ECO:0000313" key="2">
    <source>
        <dbReference type="EMBL" id="MBW77843.1"/>
    </source>
</evidence>
<dbReference type="AlphaFoldDB" id="A0A2M4DJW1"/>
<proteinExistence type="predicted"/>
<keyword evidence="1" id="KW-0732">Signal</keyword>
<feature type="signal peptide" evidence="1">
    <location>
        <begin position="1"/>
        <end position="17"/>
    </location>
</feature>
<dbReference type="EMBL" id="GGFL01013665">
    <property type="protein sequence ID" value="MBW77843.1"/>
    <property type="molecule type" value="Transcribed_RNA"/>
</dbReference>
<organism evidence="2">
    <name type="scientific">Anopheles darlingi</name>
    <name type="common">Mosquito</name>
    <dbReference type="NCBI Taxonomy" id="43151"/>
    <lineage>
        <taxon>Eukaryota</taxon>
        <taxon>Metazoa</taxon>
        <taxon>Ecdysozoa</taxon>
        <taxon>Arthropoda</taxon>
        <taxon>Hexapoda</taxon>
        <taxon>Insecta</taxon>
        <taxon>Pterygota</taxon>
        <taxon>Neoptera</taxon>
        <taxon>Endopterygota</taxon>
        <taxon>Diptera</taxon>
        <taxon>Nematocera</taxon>
        <taxon>Culicoidea</taxon>
        <taxon>Culicidae</taxon>
        <taxon>Anophelinae</taxon>
        <taxon>Anopheles</taxon>
    </lineage>
</organism>
<reference evidence="2" key="1">
    <citation type="submission" date="2018-01" db="EMBL/GenBank/DDBJ databases">
        <title>An insight into the sialome of Amazonian anophelines.</title>
        <authorList>
            <person name="Ribeiro J.M."/>
            <person name="Scarpassa V."/>
            <person name="Calvo E."/>
        </authorList>
    </citation>
    <scope>NUCLEOTIDE SEQUENCE</scope>
</reference>